<evidence type="ECO:0000313" key="9">
    <source>
        <dbReference type="EMBL" id="MQS51969.1"/>
    </source>
</evidence>
<dbReference type="SUPFAM" id="SSF53067">
    <property type="entry name" value="Actin-like ATPase domain"/>
    <property type="match status" value="2"/>
</dbReference>
<dbReference type="OrthoDB" id="9802453at2"/>
<dbReference type="Proteomes" id="UP000380386">
    <property type="component" value="Unassembled WGS sequence"/>
</dbReference>
<dbReference type="GO" id="GO:0008776">
    <property type="term" value="F:acetate kinase activity"/>
    <property type="evidence" value="ECO:0007669"/>
    <property type="project" value="UniProtKB-UniRule"/>
</dbReference>
<feature type="binding site" evidence="6">
    <location>
        <position position="89"/>
    </location>
    <ligand>
        <name>substrate</name>
    </ligand>
</feature>
<keyword evidence="2 6" id="KW-0808">Transferase</keyword>
<feature type="binding site" evidence="6">
    <location>
        <begin position="206"/>
        <end position="210"/>
    </location>
    <ligand>
        <name>ATP</name>
        <dbReference type="ChEBI" id="CHEBI:30616"/>
    </ligand>
</feature>
<feature type="binding site" evidence="6">
    <location>
        <position position="8"/>
    </location>
    <ligand>
        <name>Mg(2+)</name>
        <dbReference type="ChEBI" id="CHEBI:18420"/>
    </ligand>
</feature>
<keyword evidence="3 6" id="KW-0547">Nucleotide-binding</keyword>
<dbReference type="PRINTS" id="PR00471">
    <property type="entry name" value="ACETATEKNASE"/>
</dbReference>
<dbReference type="Pfam" id="PF00871">
    <property type="entry name" value="Acetate_kinase"/>
    <property type="match status" value="1"/>
</dbReference>
<dbReference type="GO" id="GO:0006083">
    <property type="term" value="P:acetate metabolic process"/>
    <property type="evidence" value="ECO:0007669"/>
    <property type="project" value="TreeGrafter"/>
</dbReference>
<dbReference type="RefSeq" id="WP_125703964.1">
    <property type="nucleotide sequence ID" value="NZ_JBHTOO010000029.1"/>
</dbReference>
<comment type="catalytic activity">
    <reaction evidence="6">
        <text>acetate + ATP = acetyl phosphate + ADP</text>
        <dbReference type="Rhea" id="RHEA:11352"/>
        <dbReference type="ChEBI" id="CHEBI:22191"/>
        <dbReference type="ChEBI" id="CHEBI:30089"/>
        <dbReference type="ChEBI" id="CHEBI:30616"/>
        <dbReference type="ChEBI" id="CHEBI:456216"/>
        <dbReference type="EC" id="2.7.2.1"/>
    </reaction>
</comment>
<dbReference type="InterPro" id="IPR004372">
    <property type="entry name" value="Ac/propionate_kinase"/>
</dbReference>
<dbReference type="EMBL" id="VDFM01000002">
    <property type="protein sequence ID" value="MQS51969.1"/>
    <property type="molecule type" value="Genomic_DNA"/>
</dbReference>
<evidence type="ECO:0000256" key="6">
    <source>
        <dbReference type="HAMAP-Rule" id="MF_00020"/>
    </source>
</evidence>
<comment type="subcellular location">
    <subcellularLocation>
        <location evidence="6">Cytoplasm</location>
    </subcellularLocation>
</comment>
<keyword evidence="6" id="KW-0479">Metal-binding</keyword>
<dbReference type="PROSITE" id="PS01076">
    <property type="entry name" value="ACETATE_KINASE_2"/>
    <property type="match status" value="1"/>
</dbReference>
<comment type="function">
    <text evidence="6">Catalyzes the formation of acetyl phosphate from acetate and ATP. Can also catalyze the reverse reaction.</text>
</comment>
<reference evidence="10 11" key="1">
    <citation type="journal article" date="2019" name="Syst. Appl. Microbiol.">
        <title>Polyphasic characterization of two novel Lactobacillus spp. isolated from blown salami packages: Description of Lactobacillus halodurans sp. nov. and Lactobacillus salsicarnum sp. nov.</title>
        <authorList>
            <person name="Schuster J.A."/>
            <person name="Klingl A."/>
            <person name="Vogel R.F."/>
            <person name="Ehrmann M.A."/>
        </authorList>
    </citation>
    <scope>NUCLEOTIDE SEQUENCE [LARGE SCALE GENOMIC DNA]</scope>
    <source>
        <strain evidence="8 11">TMW 1.2098</strain>
        <strain evidence="9 10">TMW 1.2118</strain>
    </source>
</reference>
<dbReference type="PIRSF" id="PIRSF000722">
    <property type="entry name" value="Acetate_prop_kin"/>
    <property type="match status" value="1"/>
</dbReference>
<evidence type="ECO:0000256" key="7">
    <source>
        <dbReference type="RuleBase" id="RU003835"/>
    </source>
</evidence>
<name>A0A5P0ZG37_9LACO</name>
<evidence type="ECO:0000256" key="4">
    <source>
        <dbReference type="ARBA" id="ARBA00022777"/>
    </source>
</evidence>
<organism evidence="9 10">
    <name type="scientific">Companilactobacillus mishanensis</name>
    <dbReference type="NCBI Taxonomy" id="2486008"/>
    <lineage>
        <taxon>Bacteria</taxon>
        <taxon>Bacillati</taxon>
        <taxon>Bacillota</taxon>
        <taxon>Bacilli</taxon>
        <taxon>Lactobacillales</taxon>
        <taxon>Lactobacillaceae</taxon>
        <taxon>Companilactobacillus</taxon>
    </lineage>
</organism>
<evidence type="ECO:0000256" key="1">
    <source>
        <dbReference type="ARBA" id="ARBA00008748"/>
    </source>
</evidence>
<comment type="caution">
    <text evidence="6">Lacks conserved residue(s) required for the propagation of feature annotation.</text>
</comment>
<evidence type="ECO:0000313" key="11">
    <source>
        <dbReference type="Proteomes" id="UP000436655"/>
    </source>
</evidence>
<feature type="active site" description="Proton donor/acceptor" evidence="6">
    <location>
        <position position="146"/>
    </location>
</feature>
<feature type="site" description="Transition state stabilizer" evidence="6">
    <location>
        <position position="178"/>
    </location>
</feature>
<feature type="binding site" evidence="6">
    <location>
        <position position="15"/>
    </location>
    <ligand>
        <name>ATP</name>
        <dbReference type="ChEBI" id="CHEBI:30616"/>
    </ligand>
</feature>
<evidence type="ECO:0000256" key="2">
    <source>
        <dbReference type="ARBA" id="ARBA00022679"/>
    </source>
</evidence>
<dbReference type="PANTHER" id="PTHR21060">
    <property type="entry name" value="ACETATE KINASE"/>
    <property type="match status" value="1"/>
</dbReference>
<dbReference type="GO" id="GO:0006085">
    <property type="term" value="P:acetyl-CoA biosynthetic process"/>
    <property type="evidence" value="ECO:0007669"/>
    <property type="project" value="UniProtKB-UniRule"/>
</dbReference>
<reference evidence="8" key="2">
    <citation type="submission" date="2019-05" db="EMBL/GenBank/DDBJ databases">
        <authorList>
            <person name="Schuster J.A."/>
            <person name="Ehrmann M.A."/>
        </authorList>
    </citation>
    <scope>NUCLEOTIDE SEQUENCE</scope>
    <source>
        <strain evidence="8">TMW 1.2098</strain>
    </source>
</reference>
<keyword evidence="6" id="KW-0963">Cytoplasm</keyword>
<dbReference type="EMBL" id="VDFN01000006">
    <property type="protein sequence ID" value="MQS45373.1"/>
    <property type="molecule type" value="Genomic_DNA"/>
</dbReference>
<dbReference type="InterPro" id="IPR023865">
    <property type="entry name" value="Aliphatic_acid_kinase_CS"/>
</dbReference>
<dbReference type="GO" id="GO:0005524">
    <property type="term" value="F:ATP binding"/>
    <property type="evidence" value="ECO:0007669"/>
    <property type="project" value="UniProtKB-KW"/>
</dbReference>
<gene>
    <name evidence="6" type="primary">ackA</name>
    <name evidence="9" type="ORF">FHL02_02925</name>
    <name evidence="8" type="ORF">FHL03_07740</name>
</gene>
<evidence type="ECO:0000256" key="3">
    <source>
        <dbReference type="ARBA" id="ARBA00022741"/>
    </source>
</evidence>
<dbReference type="PROSITE" id="PS01075">
    <property type="entry name" value="ACETATE_KINASE_1"/>
    <property type="match status" value="1"/>
</dbReference>
<comment type="similarity">
    <text evidence="1 6 7">Belongs to the acetokinase family.</text>
</comment>
<dbReference type="UniPathway" id="UPA00340">
    <property type="reaction ID" value="UER00458"/>
</dbReference>
<proteinExistence type="inferred from homology"/>
<dbReference type="CDD" id="cd24010">
    <property type="entry name" value="ASKHA_NBD_AcK_PK"/>
    <property type="match status" value="1"/>
</dbReference>
<dbReference type="GO" id="GO:0005737">
    <property type="term" value="C:cytoplasm"/>
    <property type="evidence" value="ECO:0007669"/>
    <property type="project" value="UniProtKB-SubCell"/>
</dbReference>
<protein>
    <recommendedName>
        <fullName evidence="6">Acetate kinase</fullName>
        <ecNumber evidence="6">2.7.2.1</ecNumber>
    </recommendedName>
    <alternativeName>
        <fullName evidence="6">Acetokinase</fullName>
    </alternativeName>
</protein>
<feature type="binding site" evidence="6">
    <location>
        <position position="382"/>
    </location>
    <ligand>
        <name>Mg(2+)</name>
        <dbReference type="ChEBI" id="CHEBI:18420"/>
    </ligand>
</feature>
<dbReference type="EC" id="2.7.2.1" evidence="6"/>
<feature type="site" description="Transition state stabilizer" evidence="6">
    <location>
        <position position="239"/>
    </location>
</feature>
<dbReference type="AlphaFoldDB" id="A0A5P0ZG37"/>
<dbReference type="PANTHER" id="PTHR21060:SF15">
    <property type="entry name" value="ACETATE KINASE-RELATED"/>
    <property type="match status" value="1"/>
</dbReference>
<dbReference type="InterPro" id="IPR043129">
    <property type="entry name" value="ATPase_NBD"/>
</dbReference>
<accession>A0A5P0ZG37</accession>
<dbReference type="Gene3D" id="3.30.420.40">
    <property type="match status" value="2"/>
</dbReference>
<keyword evidence="4 6" id="KW-0418">Kinase</keyword>
<dbReference type="Proteomes" id="UP000436655">
    <property type="component" value="Unassembled WGS sequence"/>
</dbReference>
<dbReference type="GO" id="GO:0000287">
    <property type="term" value="F:magnesium ion binding"/>
    <property type="evidence" value="ECO:0007669"/>
    <property type="project" value="UniProtKB-UniRule"/>
</dbReference>
<dbReference type="HAMAP" id="MF_00020">
    <property type="entry name" value="Acetate_kinase"/>
    <property type="match status" value="1"/>
</dbReference>
<comment type="caution">
    <text evidence="9">The sequence shown here is derived from an EMBL/GenBank/DDBJ whole genome shotgun (WGS) entry which is preliminary data.</text>
</comment>
<keyword evidence="11" id="KW-1185">Reference proteome</keyword>
<dbReference type="InterPro" id="IPR000890">
    <property type="entry name" value="Aliphatic_acid_kin_short-chain"/>
</dbReference>
<dbReference type="NCBIfam" id="TIGR00016">
    <property type="entry name" value="ackA"/>
    <property type="match status" value="1"/>
</dbReference>
<keyword evidence="5 6" id="KW-0067">ATP-binding</keyword>
<feature type="binding site" evidence="6">
    <location>
        <begin position="282"/>
        <end position="284"/>
    </location>
    <ligand>
        <name>ATP</name>
        <dbReference type="ChEBI" id="CHEBI:30616"/>
    </ligand>
</feature>
<comment type="subunit">
    <text evidence="6">Homodimer.</text>
</comment>
<comment type="pathway">
    <text evidence="6">Metabolic intermediate biosynthesis; acetyl-CoA biosynthesis; acetyl-CoA from acetate: step 1/2.</text>
</comment>
<evidence type="ECO:0000256" key="5">
    <source>
        <dbReference type="ARBA" id="ARBA00022840"/>
    </source>
</evidence>
<comment type="cofactor">
    <cofactor evidence="6">
        <name>Mg(2+)</name>
        <dbReference type="ChEBI" id="CHEBI:18420"/>
    </cofactor>
    <cofactor evidence="6">
        <name>Mn(2+)</name>
        <dbReference type="ChEBI" id="CHEBI:29035"/>
    </cofactor>
    <text evidence="6">Mg(2+). Can also accept Mn(2+).</text>
</comment>
<keyword evidence="6" id="KW-0460">Magnesium</keyword>
<evidence type="ECO:0000313" key="10">
    <source>
        <dbReference type="Proteomes" id="UP000380386"/>
    </source>
</evidence>
<sequence length="395" mass="43243">MAKIIAVNSGSSTLKWKLYSVPDETVIAEGMVDRLGLSDSEFKVKYNGQKTSEIGDIPDHKTAVNKMLKTLLDLNIISDYSEITGVGHRVVAGGDIFKDSALVTPKVLQQIKDLAEFAPLHNPGQAVGIEAFQDILPDVPQVAVFDTSFHQTMDPVNYLYSIPYEYYEKYGVRKFGAHGTSHKYVSKRAAEFVGKPIEDLRIISMHLGSGASIDAIQGGKSVDTSMGFTPLAGITMSSRSGDLDPSLFAFLMDKLKLSDPQDMIDILNNKSGLLGISGVSPDMRDLIATKDENKRSQLAIDIFINRIVKYVGSYIALMGGVDVLLFTAGMGEANSWIRDLIMKKFEYMGVKVDSDANENGKGLRKISADDSAIECLVVPTDEELMIVRDVLRLSK</sequence>
<evidence type="ECO:0000313" key="8">
    <source>
        <dbReference type="EMBL" id="MQS45373.1"/>
    </source>
</evidence>